<comment type="cofactor">
    <cofactor evidence="1">
        <name>Ca(2+)</name>
        <dbReference type="ChEBI" id="CHEBI:29108"/>
    </cofactor>
</comment>
<dbReference type="AlphaFoldDB" id="A0AAV2HZB8"/>
<dbReference type="Pfam" id="PF00884">
    <property type="entry name" value="Sulfatase"/>
    <property type="match status" value="1"/>
</dbReference>
<evidence type="ECO:0000313" key="10">
    <source>
        <dbReference type="EMBL" id="CAL1539631.1"/>
    </source>
</evidence>
<evidence type="ECO:0000259" key="9">
    <source>
        <dbReference type="Pfam" id="PF00884"/>
    </source>
</evidence>
<dbReference type="GO" id="GO:0008484">
    <property type="term" value="F:sulfuric ester hydrolase activity"/>
    <property type="evidence" value="ECO:0007669"/>
    <property type="project" value="InterPro"/>
</dbReference>
<keyword evidence="6" id="KW-0325">Glycoprotein</keyword>
<keyword evidence="3" id="KW-0479">Metal-binding</keyword>
<keyword evidence="8" id="KW-0732">Signal</keyword>
<accession>A0AAV2HZB8</accession>
<dbReference type="PANTHER" id="PTHR10342:SF273">
    <property type="entry name" value="RE14504P"/>
    <property type="match status" value="1"/>
</dbReference>
<dbReference type="EMBL" id="CAXITT010000347">
    <property type="protein sequence ID" value="CAL1539631.1"/>
    <property type="molecule type" value="Genomic_DNA"/>
</dbReference>
<dbReference type="InterPro" id="IPR017850">
    <property type="entry name" value="Alkaline_phosphatase_core_sf"/>
</dbReference>
<feature type="domain" description="Sulfatase N-terminal" evidence="9">
    <location>
        <begin position="26"/>
        <end position="333"/>
    </location>
</feature>
<keyword evidence="4" id="KW-0378">Hydrolase</keyword>
<dbReference type="InterPro" id="IPR024607">
    <property type="entry name" value="Sulfatase_CS"/>
</dbReference>
<dbReference type="PROSITE" id="PS00523">
    <property type="entry name" value="SULFATASE_1"/>
    <property type="match status" value="1"/>
</dbReference>
<evidence type="ECO:0000256" key="2">
    <source>
        <dbReference type="ARBA" id="ARBA00008779"/>
    </source>
</evidence>
<dbReference type="GO" id="GO:0046872">
    <property type="term" value="F:metal ion binding"/>
    <property type="evidence" value="ECO:0007669"/>
    <property type="project" value="UniProtKB-KW"/>
</dbReference>
<dbReference type="Gene3D" id="3.40.720.10">
    <property type="entry name" value="Alkaline Phosphatase, subunit A"/>
    <property type="match status" value="1"/>
</dbReference>
<name>A0AAV2HZB8_LYMST</name>
<comment type="similarity">
    <text evidence="2">Belongs to the sulfatase family.</text>
</comment>
<keyword evidence="11" id="KW-1185">Reference proteome</keyword>
<protein>
    <recommendedName>
        <fullName evidence="9">Sulfatase N-terminal domain-containing protein</fullName>
    </recommendedName>
</protein>
<feature type="region of interest" description="Disordered" evidence="7">
    <location>
        <begin position="407"/>
        <end position="429"/>
    </location>
</feature>
<evidence type="ECO:0000256" key="8">
    <source>
        <dbReference type="SAM" id="SignalP"/>
    </source>
</evidence>
<keyword evidence="5" id="KW-0106">Calcium</keyword>
<evidence type="ECO:0000256" key="5">
    <source>
        <dbReference type="ARBA" id="ARBA00022837"/>
    </source>
</evidence>
<comment type="caution">
    <text evidence="10">The sequence shown here is derived from an EMBL/GenBank/DDBJ whole genome shotgun (WGS) entry which is preliminary data.</text>
</comment>
<dbReference type="Gene3D" id="3.30.1120.10">
    <property type="match status" value="1"/>
</dbReference>
<evidence type="ECO:0000256" key="4">
    <source>
        <dbReference type="ARBA" id="ARBA00022801"/>
    </source>
</evidence>
<dbReference type="InterPro" id="IPR047115">
    <property type="entry name" value="ARSB"/>
</dbReference>
<dbReference type="PROSITE" id="PS00149">
    <property type="entry name" value="SULFATASE_2"/>
    <property type="match status" value="1"/>
</dbReference>
<evidence type="ECO:0000313" key="11">
    <source>
        <dbReference type="Proteomes" id="UP001497497"/>
    </source>
</evidence>
<feature type="chain" id="PRO_5043393667" description="Sulfatase N-terminal domain-containing protein" evidence="8">
    <location>
        <begin position="22"/>
        <end position="521"/>
    </location>
</feature>
<proteinExistence type="inferred from homology"/>
<organism evidence="10 11">
    <name type="scientific">Lymnaea stagnalis</name>
    <name type="common">Great pond snail</name>
    <name type="synonym">Helix stagnalis</name>
    <dbReference type="NCBI Taxonomy" id="6523"/>
    <lineage>
        <taxon>Eukaryota</taxon>
        <taxon>Metazoa</taxon>
        <taxon>Spiralia</taxon>
        <taxon>Lophotrochozoa</taxon>
        <taxon>Mollusca</taxon>
        <taxon>Gastropoda</taxon>
        <taxon>Heterobranchia</taxon>
        <taxon>Euthyneura</taxon>
        <taxon>Panpulmonata</taxon>
        <taxon>Hygrophila</taxon>
        <taxon>Lymnaeoidea</taxon>
        <taxon>Lymnaeidae</taxon>
        <taxon>Lymnaea</taxon>
    </lineage>
</organism>
<evidence type="ECO:0000256" key="1">
    <source>
        <dbReference type="ARBA" id="ARBA00001913"/>
    </source>
</evidence>
<dbReference type="SUPFAM" id="SSF53649">
    <property type="entry name" value="Alkaline phosphatase-like"/>
    <property type="match status" value="1"/>
</dbReference>
<evidence type="ECO:0000256" key="3">
    <source>
        <dbReference type="ARBA" id="ARBA00022723"/>
    </source>
</evidence>
<dbReference type="CDD" id="cd16029">
    <property type="entry name" value="4-S"/>
    <property type="match status" value="1"/>
</dbReference>
<sequence length="521" mass="58868">MWRGQDMCLILLLACMGSGWAKPPKPHIVFIVADDLGMNDVGYNNPDIISPNIDSLARSGIILNQSYLQPLCSPSRAAFITGTYPFKLGLQHIVIDRQQPVCVPLNKTVLPQVLRDNGYATHMVGKWHQGFCKWECTPTFRGFDTFFGYYNGQEDYYQKKVDTGFDFRFNTSVGNAAVGNYSTEQFATRVEEIIFNHNTDTPLYVYLPFQSVHTPLQVPEKYLALYPNITNTKRRALSAMVTAMDDAVGRVVTALKKRHLYENTLIFFTSDNGGSTPNGGNNYPLRGGKATIFEGGTRVPAFLHGSILKNSGSVYNGMIHAVDWFATLLRAVNINYDDPDQDGVNQWEAINTLGVSKRSEFVYNLDYHPLPIEGRSGIRVGDYKLIEGFPGIYQRWYKPDGLDQGPNFPTDILSNPNPNPDPDGLDQGPNFPTDIWSTHDWTHPLPNITQVVHGQLFKYLFHLKNDPNEHKNLYYQLPDVVKQLQDRLYEYKKKYVTPNYPPNDPSADPSNYGGVWTPGWC</sequence>
<dbReference type="PANTHER" id="PTHR10342">
    <property type="entry name" value="ARYLSULFATASE"/>
    <property type="match status" value="1"/>
</dbReference>
<evidence type="ECO:0000256" key="7">
    <source>
        <dbReference type="SAM" id="MobiDB-lite"/>
    </source>
</evidence>
<dbReference type="Proteomes" id="UP001497497">
    <property type="component" value="Unassembled WGS sequence"/>
</dbReference>
<feature type="signal peptide" evidence="8">
    <location>
        <begin position="1"/>
        <end position="21"/>
    </location>
</feature>
<dbReference type="InterPro" id="IPR000917">
    <property type="entry name" value="Sulfatase_N"/>
</dbReference>
<reference evidence="10 11" key="1">
    <citation type="submission" date="2024-04" db="EMBL/GenBank/DDBJ databases">
        <authorList>
            <consortium name="Genoscope - CEA"/>
            <person name="William W."/>
        </authorList>
    </citation>
    <scope>NUCLEOTIDE SEQUENCE [LARGE SCALE GENOMIC DNA]</scope>
</reference>
<gene>
    <name evidence="10" type="ORF">GSLYS_00013364001</name>
</gene>
<evidence type="ECO:0000256" key="6">
    <source>
        <dbReference type="ARBA" id="ARBA00023180"/>
    </source>
</evidence>